<organism evidence="2 3">
    <name type="scientific">Protopolystoma xenopodis</name>
    <dbReference type="NCBI Taxonomy" id="117903"/>
    <lineage>
        <taxon>Eukaryota</taxon>
        <taxon>Metazoa</taxon>
        <taxon>Spiralia</taxon>
        <taxon>Lophotrochozoa</taxon>
        <taxon>Platyhelminthes</taxon>
        <taxon>Monogenea</taxon>
        <taxon>Polyopisthocotylea</taxon>
        <taxon>Polystomatidea</taxon>
        <taxon>Polystomatidae</taxon>
        <taxon>Protopolystoma</taxon>
    </lineage>
</organism>
<dbReference type="AlphaFoldDB" id="A0A448WDS0"/>
<evidence type="ECO:0008006" key="4">
    <source>
        <dbReference type="Google" id="ProtNLM"/>
    </source>
</evidence>
<dbReference type="Proteomes" id="UP000784294">
    <property type="component" value="Unassembled WGS sequence"/>
</dbReference>
<feature type="signal peptide" evidence="1">
    <location>
        <begin position="1"/>
        <end position="19"/>
    </location>
</feature>
<gene>
    <name evidence="2" type="ORF">PXEA_LOCUS2656</name>
</gene>
<proteinExistence type="predicted"/>
<reference evidence="2" key="1">
    <citation type="submission" date="2018-11" db="EMBL/GenBank/DDBJ databases">
        <authorList>
            <consortium name="Pathogen Informatics"/>
        </authorList>
    </citation>
    <scope>NUCLEOTIDE SEQUENCE</scope>
</reference>
<evidence type="ECO:0000256" key="1">
    <source>
        <dbReference type="SAM" id="SignalP"/>
    </source>
</evidence>
<evidence type="ECO:0000313" key="2">
    <source>
        <dbReference type="EMBL" id="VEL09216.1"/>
    </source>
</evidence>
<name>A0A448WDS0_9PLAT</name>
<keyword evidence="1" id="KW-0732">Signal</keyword>
<protein>
    <recommendedName>
        <fullName evidence="4">Secreted protein</fullName>
    </recommendedName>
</protein>
<sequence>MRGMGICASVLSLINVLHPSFFQLSACDSLGCGASSWPPVAFQTAPQTNPSSLPEWLVASANITVLSASSIHLSALLLPSTTADLAADPGDSGSVVGTGSTEAKNILRVGGA</sequence>
<keyword evidence="3" id="KW-1185">Reference proteome</keyword>
<evidence type="ECO:0000313" key="3">
    <source>
        <dbReference type="Proteomes" id="UP000784294"/>
    </source>
</evidence>
<comment type="caution">
    <text evidence="2">The sequence shown here is derived from an EMBL/GenBank/DDBJ whole genome shotgun (WGS) entry which is preliminary data.</text>
</comment>
<dbReference type="EMBL" id="CAAALY010005782">
    <property type="protein sequence ID" value="VEL09216.1"/>
    <property type="molecule type" value="Genomic_DNA"/>
</dbReference>
<accession>A0A448WDS0</accession>
<feature type="chain" id="PRO_5019300604" description="Secreted protein" evidence="1">
    <location>
        <begin position="20"/>
        <end position="112"/>
    </location>
</feature>